<sequence>MITFLYSAFVQDIEVACYGYEGVDAVKAALKEGLDMSTEEKPVKINLIAPPLYVITSTCLDRKEGLDTLERVIECIKSGIEKYRGIFKVKMAPKVVTDVDDHALQKQMEDAERENEEVSGDDTDDEEGENEGGISGKLLSEVDVDEDEEGRNDTASGTTSKKTQQATTTAISLKKKSTVVDSDDADENED</sequence>
<accession>A0A8S2ETC6</accession>
<dbReference type="InterPro" id="IPR024055">
    <property type="entry name" value="TIF2_asu_C"/>
</dbReference>
<dbReference type="FunFam" id="3.30.70.1130:FF:000001">
    <property type="entry name" value="Eukaryotic translation initiation factor 2 subunit 1"/>
    <property type="match status" value="1"/>
</dbReference>
<dbReference type="EMBL" id="CAJNOK010016721">
    <property type="protein sequence ID" value="CAF1250479.1"/>
    <property type="molecule type" value="Genomic_DNA"/>
</dbReference>
<evidence type="ECO:0000256" key="1">
    <source>
        <dbReference type="ARBA" id="ARBA00007223"/>
    </source>
</evidence>
<keyword evidence="3" id="KW-0648">Protein biosynthesis</keyword>
<dbReference type="EMBL" id="CAJOBA010038276">
    <property type="protein sequence ID" value="CAF4057963.1"/>
    <property type="molecule type" value="Genomic_DNA"/>
</dbReference>
<evidence type="ECO:0008006" key="8">
    <source>
        <dbReference type="Google" id="ProtNLM"/>
    </source>
</evidence>
<evidence type="ECO:0000256" key="3">
    <source>
        <dbReference type="ARBA" id="ARBA00022917"/>
    </source>
</evidence>
<dbReference type="GO" id="GO:0005850">
    <property type="term" value="C:eukaryotic translation initiation factor 2 complex"/>
    <property type="evidence" value="ECO:0007669"/>
    <property type="project" value="TreeGrafter"/>
</dbReference>
<protein>
    <recommendedName>
        <fullName evidence="8">Eukaryotic translation initiation factor 2 subunit alpha</fullName>
    </recommendedName>
</protein>
<dbReference type="SUPFAM" id="SSF110993">
    <property type="entry name" value="eIF-2-alpha, C-terminal domain"/>
    <property type="match status" value="1"/>
</dbReference>
<evidence type="ECO:0000313" key="5">
    <source>
        <dbReference type="EMBL" id="CAF1250479.1"/>
    </source>
</evidence>
<comment type="caution">
    <text evidence="5">The sequence shown here is derived from an EMBL/GenBank/DDBJ whole genome shotgun (WGS) entry which is preliminary data.</text>
</comment>
<evidence type="ECO:0000256" key="2">
    <source>
        <dbReference type="ARBA" id="ARBA00022540"/>
    </source>
</evidence>
<reference evidence="5" key="1">
    <citation type="submission" date="2021-02" db="EMBL/GenBank/DDBJ databases">
        <authorList>
            <person name="Nowell W R."/>
        </authorList>
    </citation>
    <scope>NUCLEOTIDE SEQUENCE</scope>
</reference>
<dbReference type="Proteomes" id="UP000677228">
    <property type="component" value="Unassembled WGS sequence"/>
</dbReference>
<evidence type="ECO:0000313" key="6">
    <source>
        <dbReference type="EMBL" id="CAF4057963.1"/>
    </source>
</evidence>
<dbReference type="Pfam" id="PF07541">
    <property type="entry name" value="EIF_2_alpha"/>
    <property type="match status" value="1"/>
</dbReference>
<feature type="compositionally biased region" description="Acidic residues" evidence="4">
    <location>
        <begin position="111"/>
        <end position="130"/>
    </location>
</feature>
<keyword evidence="2" id="KW-0396">Initiation factor</keyword>
<dbReference type="GO" id="GO:0003743">
    <property type="term" value="F:translation initiation factor activity"/>
    <property type="evidence" value="ECO:0007669"/>
    <property type="project" value="UniProtKB-KW"/>
</dbReference>
<dbReference type="PANTHER" id="PTHR10602">
    <property type="entry name" value="EUKARYOTIC TRANSLATION INITIATION FACTOR 2 SUBUNIT 1"/>
    <property type="match status" value="1"/>
</dbReference>
<feature type="compositionally biased region" description="Acidic residues" evidence="4">
    <location>
        <begin position="181"/>
        <end position="190"/>
    </location>
</feature>
<feature type="region of interest" description="Disordered" evidence="4">
    <location>
        <begin position="107"/>
        <end position="190"/>
    </location>
</feature>
<comment type="similarity">
    <text evidence="1">Belongs to the eIF-2-alpha family.</text>
</comment>
<dbReference type="Proteomes" id="UP000682733">
    <property type="component" value="Unassembled WGS sequence"/>
</dbReference>
<name>A0A8S2ETC6_9BILA</name>
<gene>
    <name evidence="5" type="ORF">OVA965_LOCUS26253</name>
    <name evidence="6" type="ORF">TMI583_LOCUS26994</name>
</gene>
<evidence type="ECO:0000313" key="7">
    <source>
        <dbReference type="Proteomes" id="UP000677228"/>
    </source>
</evidence>
<feature type="compositionally biased region" description="Low complexity" evidence="4">
    <location>
        <begin position="156"/>
        <end position="170"/>
    </location>
</feature>
<dbReference type="GO" id="GO:0003723">
    <property type="term" value="F:RNA binding"/>
    <property type="evidence" value="ECO:0007669"/>
    <property type="project" value="InterPro"/>
</dbReference>
<dbReference type="PANTHER" id="PTHR10602:SF0">
    <property type="entry name" value="EUKARYOTIC TRANSLATION INITIATION FACTOR 2 SUBUNIT 1"/>
    <property type="match status" value="1"/>
</dbReference>
<dbReference type="InterPro" id="IPR011488">
    <property type="entry name" value="TIF_2_asu"/>
</dbReference>
<evidence type="ECO:0000256" key="4">
    <source>
        <dbReference type="SAM" id="MobiDB-lite"/>
    </source>
</evidence>
<dbReference type="GO" id="GO:0043022">
    <property type="term" value="F:ribosome binding"/>
    <property type="evidence" value="ECO:0007669"/>
    <property type="project" value="TreeGrafter"/>
</dbReference>
<dbReference type="GO" id="GO:0033290">
    <property type="term" value="C:eukaryotic 48S preinitiation complex"/>
    <property type="evidence" value="ECO:0007669"/>
    <property type="project" value="TreeGrafter"/>
</dbReference>
<dbReference type="AlphaFoldDB" id="A0A8S2ETC6"/>
<proteinExistence type="inferred from homology"/>
<dbReference type="Gene3D" id="3.30.70.1130">
    <property type="entry name" value="EIF_2_alpha"/>
    <property type="match status" value="1"/>
</dbReference>
<organism evidence="5 7">
    <name type="scientific">Didymodactylos carnosus</name>
    <dbReference type="NCBI Taxonomy" id="1234261"/>
    <lineage>
        <taxon>Eukaryota</taxon>
        <taxon>Metazoa</taxon>
        <taxon>Spiralia</taxon>
        <taxon>Gnathifera</taxon>
        <taxon>Rotifera</taxon>
        <taxon>Eurotatoria</taxon>
        <taxon>Bdelloidea</taxon>
        <taxon>Philodinida</taxon>
        <taxon>Philodinidae</taxon>
        <taxon>Didymodactylos</taxon>
    </lineage>
</organism>